<accession>A0A498J9S4</accession>
<evidence type="ECO:0000313" key="4">
    <source>
        <dbReference type="Proteomes" id="UP000290289"/>
    </source>
</evidence>
<dbReference type="STRING" id="3750.A0A498J9S4"/>
<evidence type="ECO:0000256" key="1">
    <source>
        <dbReference type="SAM" id="MobiDB-lite"/>
    </source>
</evidence>
<feature type="compositionally biased region" description="Polar residues" evidence="1">
    <location>
        <begin position="77"/>
        <end position="86"/>
    </location>
</feature>
<dbReference type="InterPro" id="IPR038765">
    <property type="entry name" value="Papain-like_cys_pep_sf"/>
</dbReference>
<organism evidence="3 4">
    <name type="scientific">Malus domestica</name>
    <name type="common">Apple</name>
    <name type="synonym">Pyrus malus</name>
    <dbReference type="NCBI Taxonomy" id="3750"/>
    <lineage>
        <taxon>Eukaryota</taxon>
        <taxon>Viridiplantae</taxon>
        <taxon>Streptophyta</taxon>
        <taxon>Embryophyta</taxon>
        <taxon>Tracheophyta</taxon>
        <taxon>Spermatophyta</taxon>
        <taxon>Magnoliopsida</taxon>
        <taxon>eudicotyledons</taxon>
        <taxon>Gunneridae</taxon>
        <taxon>Pentapetalae</taxon>
        <taxon>rosids</taxon>
        <taxon>fabids</taxon>
        <taxon>Rosales</taxon>
        <taxon>Rosaceae</taxon>
        <taxon>Amygdaloideae</taxon>
        <taxon>Maleae</taxon>
        <taxon>Malus</taxon>
    </lineage>
</organism>
<sequence>MAELLSFVLKLLLHINSIFKKFKDNVAYLRTSNNDASKPYKLSVNQFADLTNEEFIASRNKFKGHEHKTTFKYENVTYGNSTSNNGSEEERSRDTYQGQTPMRGVDQDCEGRLMDDAFQFIQHHGISAQFQDRFQTKISEISK</sequence>
<evidence type="ECO:0000313" key="3">
    <source>
        <dbReference type="EMBL" id="RXH91896.1"/>
    </source>
</evidence>
<protein>
    <recommendedName>
        <fullName evidence="2">Cathepsin propeptide inhibitor domain-containing protein</fullName>
    </recommendedName>
</protein>
<dbReference type="Gene3D" id="1.10.287.2250">
    <property type="match status" value="1"/>
</dbReference>
<feature type="region of interest" description="Disordered" evidence="1">
    <location>
        <begin position="73"/>
        <end position="102"/>
    </location>
</feature>
<comment type="caution">
    <text evidence="3">The sequence shown here is derived from an EMBL/GenBank/DDBJ whole genome shotgun (WGS) entry which is preliminary data.</text>
</comment>
<name>A0A498J9S4_MALDO</name>
<dbReference type="Proteomes" id="UP000290289">
    <property type="component" value="Chromosome 8"/>
</dbReference>
<keyword evidence="4" id="KW-1185">Reference proteome</keyword>
<feature type="domain" description="Cathepsin propeptide inhibitor" evidence="2">
    <location>
        <begin position="19"/>
        <end position="55"/>
    </location>
</feature>
<reference evidence="3 4" key="1">
    <citation type="submission" date="2018-10" db="EMBL/GenBank/DDBJ databases">
        <title>A high-quality apple genome assembly.</title>
        <authorList>
            <person name="Hu J."/>
        </authorList>
    </citation>
    <scope>NUCLEOTIDE SEQUENCE [LARGE SCALE GENOMIC DNA]</scope>
    <source>
        <strain evidence="4">cv. HFTH1</strain>
        <tissue evidence="3">Young leaf</tissue>
    </source>
</reference>
<dbReference type="SUPFAM" id="SSF54001">
    <property type="entry name" value="Cysteine proteinases"/>
    <property type="match status" value="1"/>
</dbReference>
<gene>
    <name evidence="3" type="ORF">DVH24_020919</name>
</gene>
<proteinExistence type="predicted"/>
<dbReference type="EMBL" id="RDQH01000334">
    <property type="protein sequence ID" value="RXH91896.1"/>
    <property type="molecule type" value="Genomic_DNA"/>
</dbReference>
<dbReference type="InterPro" id="IPR013201">
    <property type="entry name" value="Prot_inhib_I29"/>
</dbReference>
<dbReference type="AlphaFoldDB" id="A0A498J9S4"/>
<dbReference type="Pfam" id="PF08246">
    <property type="entry name" value="Inhibitor_I29"/>
    <property type="match status" value="1"/>
</dbReference>
<evidence type="ECO:0000259" key="2">
    <source>
        <dbReference type="Pfam" id="PF08246"/>
    </source>
</evidence>